<feature type="region of interest" description="Disordered" evidence="1">
    <location>
        <begin position="1"/>
        <end position="28"/>
    </location>
</feature>
<keyword evidence="3" id="KW-1185">Reference proteome</keyword>
<evidence type="ECO:0000313" key="3">
    <source>
        <dbReference type="Proteomes" id="UP001274830"/>
    </source>
</evidence>
<dbReference type="Proteomes" id="UP001274830">
    <property type="component" value="Unassembled WGS sequence"/>
</dbReference>
<dbReference type="AlphaFoldDB" id="A0AAE0WIR3"/>
<dbReference type="EMBL" id="JAUTXT010000049">
    <property type="protein sequence ID" value="KAK3670943.1"/>
    <property type="molecule type" value="Genomic_DNA"/>
</dbReference>
<reference evidence="2" key="1">
    <citation type="submission" date="2023-07" db="EMBL/GenBank/DDBJ databases">
        <title>Black Yeasts Isolated from many extreme environments.</title>
        <authorList>
            <person name="Coleine C."/>
            <person name="Stajich J.E."/>
            <person name="Selbmann L."/>
        </authorList>
    </citation>
    <scope>NUCLEOTIDE SEQUENCE</scope>
    <source>
        <strain evidence="2">CCFEE 5485</strain>
    </source>
</reference>
<evidence type="ECO:0000256" key="1">
    <source>
        <dbReference type="SAM" id="MobiDB-lite"/>
    </source>
</evidence>
<feature type="compositionally biased region" description="Polar residues" evidence="1">
    <location>
        <begin position="13"/>
        <end position="28"/>
    </location>
</feature>
<proteinExistence type="predicted"/>
<evidence type="ECO:0000313" key="2">
    <source>
        <dbReference type="EMBL" id="KAK3670943.1"/>
    </source>
</evidence>
<gene>
    <name evidence="2" type="ORF">LTR78_009221</name>
</gene>
<evidence type="ECO:0008006" key="4">
    <source>
        <dbReference type="Google" id="ProtNLM"/>
    </source>
</evidence>
<comment type="caution">
    <text evidence="2">The sequence shown here is derived from an EMBL/GenBank/DDBJ whole genome shotgun (WGS) entry which is preliminary data.</text>
</comment>
<organism evidence="2 3">
    <name type="scientific">Recurvomyces mirabilis</name>
    <dbReference type="NCBI Taxonomy" id="574656"/>
    <lineage>
        <taxon>Eukaryota</taxon>
        <taxon>Fungi</taxon>
        <taxon>Dikarya</taxon>
        <taxon>Ascomycota</taxon>
        <taxon>Pezizomycotina</taxon>
        <taxon>Dothideomycetes</taxon>
        <taxon>Dothideomycetidae</taxon>
        <taxon>Mycosphaerellales</taxon>
        <taxon>Teratosphaeriaceae</taxon>
        <taxon>Recurvomyces</taxon>
    </lineage>
</organism>
<name>A0AAE0WIR3_9PEZI</name>
<protein>
    <recommendedName>
        <fullName evidence="4">F-box domain-containing protein</fullName>
    </recommendedName>
</protein>
<accession>A0AAE0WIR3</accession>
<sequence>MVDSNIGSEAGQGDSNDANPSAGNSDQAVSARHPFFNLPPELILDIVELLQPEAFINFDFANYPLLHAYGLAPALSRSRIVYLTNQTQIPALLPLRALPPEIMLQVLRRLKPIDTMRFAVANYQRLAEQGIAPPLSLQTMHQLRNAANISYTPGVLNFTRNADSNVE</sequence>